<dbReference type="AlphaFoldDB" id="A0A1G4KLF1"/>
<evidence type="ECO:0000259" key="2">
    <source>
        <dbReference type="SMART" id="SM01406"/>
    </source>
</evidence>
<dbReference type="GO" id="GO:0031011">
    <property type="term" value="C:Ino80 complex"/>
    <property type="evidence" value="ECO:0007669"/>
    <property type="project" value="InterPro"/>
</dbReference>
<accession>A0A1G4KLF1</accession>
<gene>
    <name evidence="3" type="ORF">LANO_0H04654G</name>
</gene>
<evidence type="ECO:0000313" key="4">
    <source>
        <dbReference type="Proteomes" id="UP000189911"/>
    </source>
</evidence>
<dbReference type="Proteomes" id="UP000189911">
    <property type="component" value="Chromosome H"/>
</dbReference>
<reference evidence="4" key="1">
    <citation type="submission" date="2016-03" db="EMBL/GenBank/DDBJ databases">
        <authorList>
            <person name="Devillers Hugo."/>
        </authorList>
    </citation>
    <scope>NUCLEOTIDE SEQUENCE [LARGE SCALE GENOMIC DNA]</scope>
</reference>
<feature type="region of interest" description="Disordered" evidence="1">
    <location>
        <begin position="1"/>
        <end position="212"/>
    </location>
</feature>
<evidence type="ECO:0000313" key="3">
    <source>
        <dbReference type="EMBL" id="SCV05310.1"/>
    </source>
</evidence>
<proteinExistence type="predicted"/>
<feature type="compositionally biased region" description="Acidic residues" evidence="1">
    <location>
        <begin position="1"/>
        <end position="48"/>
    </location>
</feature>
<feature type="compositionally biased region" description="Acidic residues" evidence="1">
    <location>
        <begin position="107"/>
        <end position="118"/>
    </location>
</feature>
<protein>
    <submittedName>
        <fullName evidence="3">LANO_0H04654g1_1</fullName>
    </submittedName>
</protein>
<name>A0A1G4KLF1_9SACH</name>
<sequence length="242" mass="27715">MDSDLSSVELDEEVYEDSPDVPEEEAVGSEPEEDDEYQYTPDYEEDDESARLKSASRSKRGGSKAIEEEDLDARGFNRKRTANDESEEPGSSPAKKVRRNGAIDLQNLDDDEDEDDGEQAGNELSTESKLNSRNKMMMELLDNSSRRNSKLTENELQLRRAENARKRKNLSEKKLEEEKQDTINKLLRRRAGRTRGPVPADKQSSESLEDEDSIFVKPRRAYNSDGLIRILRNKEEDLYATF</sequence>
<evidence type="ECO:0000256" key="1">
    <source>
        <dbReference type="SAM" id="MobiDB-lite"/>
    </source>
</evidence>
<dbReference type="EMBL" id="LT598447">
    <property type="protein sequence ID" value="SCV05310.1"/>
    <property type="molecule type" value="Genomic_DNA"/>
</dbReference>
<feature type="domain" description="INO80 complex subunit B-like conserved region" evidence="2">
    <location>
        <begin position="155"/>
        <end position="238"/>
    </location>
</feature>
<keyword evidence="4" id="KW-1185">Reference proteome</keyword>
<feature type="compositionally biased region" description="Polar residues" evidence="1">
    <location>
        <begin position="124"/>
        <end position="134"/>
    </location>
</feature>
<dbReference type="OrthoDB" id="2021186at2759"/>
<dbReference type="Pfam" id="PF04795">
    <property type="entry name" value="PAPA-1"/>
    <property type="match status" value="1"/>
</dbReference>
<feature type="compositionally biased region" description="Basic and acidic residues" evidence="1">
    <location>
        <begin position="150"/>
        <end position="182"/>
    </location>
</feature>
<dbReference type="SMART" id="SM01406">
    <property type="entry name" value="PAPA-1"/>
    <property type="match status" value="1"/>
</dbReference>
<organism evidence="3 4">
    <name type="scientific">Lachancea nothofagi CBS 11611</name>
    <dbReference type="NCBI Taxonomy" id="1266666"/>
    <lineage>
        <taxon>Eukaryota</taxon>
        <taxon>Fungi</taxon>
        <taxon>Dikarya</taxon>
        <taxon>Ascomycota</taxon>
        <taxon>Saccharomycotina</taxon>
        <taxon>Saccharomycetes</taxon>
        <taxon>Saccharomycetales</taxon>
        <taxon>Saccharomycetaceae</taxon>
        <taxon>Lachancea</taxon>
    </lineage>
</organism>
<dbReference type="InterPro" id="IPR006880">
    <property type="entry name" value="INO80B_C"/>
</dbReference>